<comment type="caution">
    <text evidence="2">The sequence shown here is derived from an EMBL/GenBank/DDBJ whole genome shotgun (WGS) entry which is preliminary data.</text>
</comment>
<protein>
    <submittedName>
        <fullName evidence="2">Uncharacterized protein</fullName>
    </submittedName>
</protein>
<gene>
    <name evidence="2" type="ORF">RCO7_03011</name>
</gene>
<evidence type="ECO:0000256" key="1">
    <source>
        <dbReference type="SAM" id="MobiDB-lite"/>
    </source>
</evidence>
<feature type="compositionally biased region" description="Polar residues" evidence="1">
    <location>
        <begin position="28"/>
        <end position="44"/>
    </location>
</feature>
<evidence type="ECO:0000313" key="3">
    <source>
        <dbReference type="Proteomes" id="UP000178129"/>
    </source>
</evidence>
<evidence type="ECO:0000313" key="2">
    <source>
        <dbReference type="EMBL" id="CZT00565.1"/>
    </source>
</evidence>
<organism evidence="2 3">
    <name type="scientific">Rhynchosporium graminicola</name>
    <dbReference type="NCBI Taxonomy" id="2792576"/>
    <lineage>
        <taxon>Eukaryota</taxon>
        <taxon>Fungi</taxon>
        <taxon>Dikarya</taxon>
        <taxon>Ascomycota</taxon>
        <taxon>Pezizomycotina</taxon>
        <taxon>Leotiomycetes</taxon>
        <taxon>Helotiales</taxon>
        <taxon>Ploettnerulaceae</taxon>
        <taxon>Rhynchosporium</taxon>
    </lineage>
</organism>
<dbReference type="InParanoid" id="A0A1E1KRC1"/>
<reference evidence="3" key="1">
    <citation type="submission" date="2016-03" db="EMBL/GenBank/DDBJ databases">
        <authorList>
            <person name="Ploux O."/>
        </authorList>
    </citation>
    <scope>NUCLEOTIDE SEQUENCE [LARGE SCALE GENOMIC DNA]</scope>
    <source>
        <strain evidence="3">UK7</strain>
    </source>
</reference>
<proteinExistence type="predicted"/>
<dbReference type="EMBL" id="FJUW01000020">
    <property type="protein sequence ID" value="CZT00565.1"/>
    <property type="molecule type" value="Genomic_DNA"/>
</dbReference>
<sequence length="324" mass="36126">MSGLNGSMPSRMSQSPPSTPYTVSSVTENPRTPQDQDQSSSALTPITPFVTPIGHTIALKPALLVGVSNKHNSSLNVSTSTPAKVASRTKDYDDIVKSVLKLPEDKWESASLKFLLKEDLVSRKNAKILREKFIKAVEAVKETRSACGWMWRSGPSVDPESYAFRIFNTFTLAMILKDQPEMAAKFKLEAENSGVKKWEIKKADSGKDKNVIVEGTKTEIKTTVVENYHDGVCQWIDMVAEDPEAVLKGVLSQCAMDAESSPEDKLNLWDTLMAMACLFEFDYEKLCRMYPEYETVPRVIVDEKVATSTHGRPIRARRARELGQ</sequence>
<accession>A0A1E1KRC1</accession>
<dbReference type="AlphaFoldDB" id="A0A1E1KRC1"/>
<keyword evidence="3" id="KW-1185">Reference proteome</keyword>
<feature type="compositionally biased region" description="Low complexity" evidence="1">
    <location>
        <begin position="7"/>
        <end position="27"/>
    </location>
</feature>
<name>A0A1E1KRC1_9HELO</name>
<feature type="region of interest" description="Disordered" evidence="1">
    <location>
        <begin position="1"/>
        <end position="45"/>
    </location>
</feature>
<dbReference type="Proteomes" id="UP000178129">
    <property type="component" value="Unassembled WGS sequence"/>
</dbReference>